<evidence type="ECO:0000313" key="3">
    <source>
        <dbReference type="Proteomes" id="UP000325113"/>
    </source>
</evidence>
<accession>A0A5A8D1R1</accession>
<protein>
    <recommendedName>
        <fullName evidence="4">Protein kinase domain-containing protein</fullName>
    </recommendedName>
</protein>
<proteinExistence type="predicted"/>
<sequence>MSWSGVGAQVGTMLGESHPVATIPPLAMDAEAVGCVAKRVCLKQGKIGSGTFATVFAYSGAASSGQVAVKRSREGTLAGGIESPAIKELAFLTELQASQAVVPLAPGVLDADAELAGSHRRASGAASRALDSGAFVHKRQLYLVMEPRLSGSTAAAGATET</sequence>
<evidence type="ECO:0000313" key="2">
    <source>
        <dbReference type="EMBL" id="KAA0159333.1"/>
    </source>
</evidence>
<evidence type="ECO:0008006" key="4">
    <source>
        <dbReference type="Google" id="ProtNLM"/>
    </source>
</evidence>
<dbReference type="InterPro" id="IPR011009">
    <property type="entry name" value="Kinase-like_dom_sf"/>
</dbReference>
<dbReference type="PROSITE" id="PS00107">
    <property type="entry name" value="PROTEIN_KINASE_ATP"/>
    <property type="match status" value="1"/>
</dbReference>
<dbReference type="AlphaFoldDB" id="A0A5A8D1R1"/>
<dbReference type="InterPro" id="IPR017441">
    <property type="entry name" value="Protein_kinase_ATP_BS"/>
</dbReference>
<dbReference type="Proteomes" id="UP000325113">
    <property type="component" value="Unassembled WGS sequence"/>
</dbReference>
<comment type="caution">
    <text evidence="2">The sequence shown here is derived from an EMBL/GenBank/DDBJ whole genome shotgun (WGS) entry which is preliminary data.</text>
</comment>
<dbReference type="SUPFAM" id="SSF56112">
    <property type="entry name" value="Protein kinase-like (PK-like)"/>
    <property type="match status" value="1"/>
</dbReference>
<dbReference type="Gene3D" id="3.30.200.20">
    <property type="entry name" value="Phosphorylase Kinase, domain 1"/>
    <property type="match status" value="1"/>
</dbReference>
<gene>
    <name evidence="2" type="ORF">FNF31_04920</name>
</gene>
<dbReference type="GO" id="GO:0005524">
    <property type="term" value="F:ATP binding"/>
    <property type="evidence" value="ECO:0007669"/>
    <property type="project" value="UniProtKB-UniRule"/>
</dbReference>
<keyword evidence="1" id="KW-0067">ATP-binding</keyword>
<organism evidence="2 3">
    <name type="scientific">Cafeteria roenbergensis</name>
    <name type="common">Marine flagellate</name>
    <dbReference type="NCBI Taxonomy" id="33653"/>
    <lineage>
        <taxon>Eukaryota</taxon>
        <taxon>Sar</taxon>
        <taxon>Stramenopiles</taxon>
        <taxon>Bigyra</taxon>
        <taxon>Opalozoa</taxon>
        <taxon>Bicosoecida</taxon>
        <taxon>Cafeteriaceae</taxon>
        <taxon>Cafeteria</taxon>
    </lineage>
</organism>
<dbReference type="EMBL" id="VLTM01000055">
    <property type="protein sequence ID" value="KAA0159333.1"/>
    <property type="molecule type" value="Genomic_DNA"/>
</dbReference>
<reference evidence="2 3" key="1">
    <citation type="submission" date="2019-07" db="EMBL/GenBank/DDBJ databases">
        <title>Genomes of Cafeteria roenbergensis.</title>
        <authorList>
            <person name="Fischer M.G."/>
            <person name="Hackl T."/>
            <person name="Roman M."/>
        </authorList>
    </citation>
    <scope>NUCLEOTIDE SEQUENCE [LARGE SCALE GENOMIC DNA]</scope>
    <source>
        <strain evidence="2 3">Cflag</strain>
    </source>
</reference>
<name>A0A5A8D1R1_CAFRO</name>
<evidence type="ECO:0000256" key="1">
    <source>
        <dbReference type="PROSITE-ProRule" id="PRU10141"/>
    </source>
</evidence>
<feature type="binding site" evidence="1">
    <location>
        <position position="70"/>
    </location>
    <ligand>
        <name>ATP</name>
        <dbReference type="ChEBI" id="CHEBI:30616"/>
    </ligand>
</feature>
<keyword evidence="1" id="KW-0547">Nucleotide-binding</keyword>